<name>A0A1R0GXH2_9FUNG</name>
<evidence type="ECO:0000313" key="1">
    <source>
        <dbReference type="EMBL" id="OLY81545.1"/>
    </source>
</evidence>
<dbReference type="Proteomes" id="UP000187455">
    <property type="component" value="Unassembled WGS sequence"/>
</dbReference>
<sequence>MNIQDPIVFENPANILYIQISTNMAKLLIEEINELETPALPTLKEPLIKNETKSDLNLSSIMHSAVHAFANGTNLYFDLAGTETIPHCDLSLSNPLSNDDVRKLIILSRSIGGSQQFVKMVDKCKSVIEYTVKNLCCCTCRDGCHKCKKSSFFYFRTIFNLDHGLNG</sequence>
<keyword evidence="2" id="KW-1185">Reference proteome</keyword>
<dbReference type="AlphaFoldDB" id="A0A1R0GXH2"/>
<dbReference type="EMBL" id="LSSL01002356">
    <property type="protein sequence ID" value="OLY81545.1"/>
    <property type="molecule type" value="Genomic_DNA"/>
</dbReference>
<protein>
    <submittedName>
        <fullName evidence="1">Uncharacterized protein</fullName>
    </submittedName>
</protein>
<reference evidence="1 2" key="1">
    <citation type="journal article" date="2016" name="Mol. Biol. Evol.">
        <title>Genome-Wide Survey of Gut Fungi (Harpellales) Reveals the First Horizontally Transferred Ubiquitin Gene from a Mosquito Host.</title>
        <authorList>
            <person name="Wang Y."/>
            <person name="White M.M."/>
            <person name="Kvist S."/>
            <person name="Moncalvo J.M."/>
        </authorList>
    </citation>
    <scope>NUCLEOTIDE SEQUENCE [LARGE SCALE GENOMIC DNA]</scope>
    <source>
        <strain evidence="1 2">ALG-7-W6</strain>
    </source>
</reference>
<organism evidence="1 2">
    <name type="scientific">Smittium mucronatum</name>
    <dbReference type="NCBI Taxonomy" id="133383"/>
    <lineage>
        <taxon>Eukaryota</taxon>
        <taxon>Fungi</taxon>
        <taxon>Fungi incertae sedis</taxon>
        <taxon>Zoopagomycota</taxon>
        <taxon>Kickxellomycotina</taxon>
        <taxon>Harpellomycetes</taxon>
        <taxon>Harpellales</taxon>
        <taxon>Legeriomycetaceae</taxon>
        <taxon>Smittium</taxon>
    </lineage>
</organism>
<proteinExistence type="predicted"/>
<gene>
    <name evidence="1" type="ORF">AYI68_g4344</name>
</gene>
<accession>A0A1R0GXH2</accession>
<comment type="caution">
    <text evidence="1">The sequence shown here is derived from an EMBL/GenBank/DDBJ whole genome shotgun (WGS) entry which is preliminary data.</text>
</comment>
<evidence type="ECO:0000313" key="2">
    <source>
        <dbReference type="Proteomes" id="UP000187455"/>
    </source>
</evidence>